<dbReference type="Gene3D" id="1.20.5.680">
    <property type="entry name" value="Single Helix bin"/>
    <property type="match status" value="1"/>
</dbReference>
<dbReference type="GO" id="GO:0006552">
    <property type="term" value="P:L-leucine catabolic process"/>
    <property type="evidence" value="ECO:0007669"/>
    <property type="project" value="TreeGrafter"/>
</dbReference>
<name>A0A4V1QY21_9FUSO</name>
<dbReference type="InterPro" id="IPR011763">
    <property type="entry name" value="COA_CT_C"/>
</dbReference>
<dbReference type="PROSITE" id="PS50980">
    <property type="entry name" value="COA_CT_NTER"/>
    <property type="match status" value="1"/>
</dbReference>
<dbReference type="InterPro" id="IPR011762">
    <property type="entry name" value="COA_CT_N"/>
</dbReference>
<evidence type="ECO:0000313" key="4">
    <source>
        <dbReference type="EMBL" id="RXZ71636.1"/>
    </source>
</evidence>
<keyword evidence="1" id="KW-0175">Coiled coil</keyword>
<dbReference type="PANTHER" id="PTHR22855">
    <property type="entry name" value="ACETYL, PROPIONYL, PYRUVATE, AND GLUTACONYL CARBOXYLASE-RELATED"/>
    <property type="match status" value="1"/>
</dbReference>
<dbReference type="Gene3D" id="3.90.226.10">
    <property type="entry name" value="2-enoyl-CoA Hydratase, Chain A, domain 1"/>
    <property type="match status" value="2"/>
</dbReference>
<dbReference type="Proteomes" id="UP000289216">
    <property type="component" value="Unassembled WGS sequence"/>
</dbReference>
<dbReference type="PANTHER" id="PTHR22855:SF13">
    <property type="entry name" value="METHYLCROTONOYL-COA CARBOXYLASE BETA CHAIN, MITOCHONDRIAL"/>
    <property type="match status" value="1"/>
</dbReference>
<accession>A0A4V1QY21</accession>
<feature type="domain" description="CoA carboxyltransferase N-terminal" evidence="2">
    <location>
        <begin position="31"/>
        <end position="297"/>
    </location>
</feature>
<protein>
    <submittedName>
        <fullName evidence="4">Glutaconyl-CoA decarboxylase subunit alpha</fullName>
    </submittedName>
</protein>
<evidence type="ECO:0000259" key="2">
    <source>
        <dbReference type="PROSITE" id="PS50980"/>
    </source>
</evidence>
<evidence type="ECO:0000259" key="3">
    <source>
        <dbReference type="PROSITE" id="PS50989"/>
    </source>
</evidence>
<feature type="domain" description="CoA carboxyltransferase C-terminal" evidence="3">
    <location>
        <begin position="294"/>
        <end position="578"/>
    </location>
</feature>
<dbReference type="GO" id="GO:0004485">
    <property type="term" value="F:methylcrotonoyl-CoA carboxylase activity"/>
    <property type="evidence" value="ECO:0007669"/>
    <property type="project" value="TreeGrafter"/>
</dbReference>
<dbReference type="PROSITE" id="PS50989">
    <property type="entry name" value="COA_CT_CTER"/>
    <property type="match status" value="1"/>
</dbReference>
<comment type="caution">
    <text evidence="4">The sequence shown here is derived from an EMBL/GenBank/DDBJ whole genome shotgun (WGS) entry which is preliminary data.</text>
</comment>
<dbReference type="GO" id="GO:1905202">
    <property type="term" value="C:methylcrotonoyl-CoA carboxylase complex"/>
    <property type="evidence" value="ECO:0007669"/>
    <property type="project" value="TreeGrafter"/>
</dbReference>
<dbReference type="InterPro" id="IPR045190">
    <property type="entry name" value="MCCB/AccD1-like"/>
</dbReference>
<reference evidence="4 5" key="1">
    <citation type="submission" date="2019-01" db="EMBL/GenBank/DDBJ databases">
        <title>Fusobacterium necrophorum Isolated From the Uterus of Dairy Cows.</title>
        <authorList>
            <person name="Francis A.M."/>
        </authorList>
    </citation>
    <scope>NUCLEOTIDE SEQUENCE [LARGE SCALE GENOMIC DNA]</scope>
    <source>
        <strain evidence="4 5">KG35</strain>
    </source>
</reference>
<proteinExistence type="predicted"/>
<dbReference type="InterPro" id="IPR034733">
    <property type="entry name" value="AcCoA_carboxyl_beta"/>
</dbReference>
<dbReference type="RefSeq" id="WP_129490314.1">
    <property type="nucleotide sequence ID" value="NZ_SBAP01000001.1"/>
</dbReference>
<dbReference type="SUPFAM" id="SSF52096">
    <property type="entry name" value="ClpP/crotonase"/>
    <property type="match status" value="2"/>
</dbReference>
<organism evidence="4 5">
    <name type="scientific">Fusobacterium necrophorum</name>
    <dbReference type="NCBI Taxonomy" id="859"/>
    <lineage>
        <taxon>Bacteria</taxon>
        <taxon>Fusobacteriati</taxon>
        <taxon>Fusobacteriota</taxon>
        <taxon>Fusobacteriia</taxon>
        <taxon>Fusobacteriales</taxon>
        <taxon>Fusobacteriaceae</taxon>
        <taxon>Fusobacterium</taxon>
    </lineage>
</organism>
<dbReference type="AlphaFoldDB" id="A0A4V1QY21"/>
<evidence type="ECO:0000256" key="1">
    <source>
        <dbReference type="SAM" id="Coils"/>
    </source>
</evidence>
<dbReference type="Pfam" id="PF01039">
    <property type="entry name" value="Carboxyl_trans"/>
    <property type="match status" value="1"/>
</dbReference>
<sequence>MGNYSMPNYFQNMEQIGKELTRIDEQNEQQVREVEDKIAKLIEEVHAAGTPDEKIAEKGQLTALQRIAELIDEGTWCPLNSLYNPEDFETATGIVKGLGRINGKWAMIVASDNKKIVGAWVPGQSDNLLRASDTAKCLGIPLVYILNCSGVKLDEQEKVYANRRGGGTPFYRNADLQQAGIPVIVGIYGTNPAGGGYHSISPTILIAHKDANMAVGGAGIVGGMNPKGYIDQEGAEQIIEATAKAKGVDVPGTVSIHYDQTGFFREVYAEEVGVLDAIRYYMDCLPSYNLEFFRVDEPMEPALDPNDLYSILPMNQKKVYNIYDIIGRLVDNSEFSEYKKGYGPEIVTGLAKVDGLLVGIVANFQGLLMKYPEYKENAIGIGGKLYRQGLVKMNEFVTLCSRDKLPIVWLQDTTGIDVGNDAEKAELLGLGQSLIYSIQNSKVPQMEVTLRKGTAAAHYVLGGPQGNDTNAFSLGTAATEINVMNGETAATAMYSRRLVKDKKAGKDLTPTIEKMNKLINEYKEKSTPEYCAKTGMVDEIVNLYDIRAYMIAFVNSVYQNPKAICAFHQMLLPRAIREFNTYTKK</sequence>
<feature type="coiled-coil region" evidence="1">
    <location>
        <begin position="13"/>
        <end position="44"/>
    </location>
</feature>
<dbReference type="InterPro" id="IPR029045">
    <property type="entry name" value="ClpP/crotonase-like_dom_sf"/>
</dbReference>
<gene>
    <name evidence="4" type="ORF">EPT53_00590</name>
</gene>
<dbReference type="EMBL" id="SBAP01000001">
    <property type="protein sequence ID" value="RXZ71636.1"/>
    <property type="molecule type" value="Genomic_DNA"/>
</dbReference>
<evidence type="ECO:0000313" key="5">
    <source>
        <dbReference type="Proteomes" id="UP000289216"/>
    </source>
</evidence>